<sequence>MEQVASGSGQQTPRRKWRYLEAIAFTEKIPNSRNTISSISEDVESVQNNLIIDLLEASTSSTTMETSQPTSSDGRGQKKKNGDAFAKFLETAGASICTMINESRSRKTNSTAQHFASLATKISEASLPPEMVTNIEAKVSALVFEEISNFYLGYLG</sequence>
<name>A0A0K8UZW6_BACLA</name>
<gene>
    <name evidence="2" type="ORF">c0_g1_i2</name>
</gene>
<protein>
    <submittedName>
        <fullName evidence="2">Uncharacterized protein</fullName>
    </submittedName>
</protein>
<organism evidence="2">
    <name type="scientific">Bactrocera latifrons</name>
    <name type="common">Malaysian fruit fly</name>
    <name type="synonym">Chaetodacus latifrons</name>
    <dbReference type="NCBI Taxonomy" id="174628"/>
    <lineage>
        <taxon>Eukaryota</taxon>
        <taxon>Metazoa</taxon>
        <taxon>Ecdysozoa</taxon>
        <taxon>Arthropoda</taxon>
        <taxon>Hexapoda</taxon>
        <taxon>Insecta</taxon>
        <taxon>Pterygota</taxon>
        <taxon>Neoptera</taxon>
        <taxon>Endopterygota</taxon>
        <taxon>Diptera</taxon>
        <taxon>Brachycera</taxon>
        <taxon>Muscomorpha</taxon>
        <taxon>Tephritoidea</taxon>
        <taxon>Tephritidae</taxon>
        <taxon>Bactrocera</taxon>
        <taxon>Bactrocera</taxon>
    </lineage>
</organism>
<proteinExistence type="predicted"/>
<dbReference type="AlphaFoldDB" id="A0A0K8UZW6"/>
<evidence type="ECO:0000313" key="2">
    <source>
        <dbReference type="EMBL" id="JAI32199.1"/>
    </source>
</evidence>
<accession>A0A0K8UZW6</accession>
<dbReference type="EMBL" id="GDHF01020115">
    <property type="protein sequence ID" value="JAI32199.1"/>
    <property type="molecule type" value="Transcribed_RNA"/>
</dbReference>
<reference evidence="2" key="1">
    <citation type="submission" date="2015-06" db="EMBL/GenBank/DDBJ databases">
        <authorList>
            <person name="Hoefler B.C."/>
            <person name="Straight P.D."/>
        </authorList>
    </citation>
    <scope>NUCLEOTIDE SEQUENCE</scope>
</reference>
<evidence type="ECO:0000256" key="1">
    <source>
        <dbReference type="SAM" id="MobiDB-lite"/>
    </source>
</evidence>
<feature type="compositionally biased region" description="Low complexity" evidence="1">
    <location>
        <begin position="58"/>
        <end position="72"/>
    </location>
</feature>
<feature type="region of interest" description="Disordered" evidence="1">
    <location>
        <begin position="58"/>
        <end position="82"/>
    </location>
</feature>
<dbReference type="OrthoDB" id="5984255at2759"/>